<keyword evidence="2" id="KW-1185">Reference proteome</keyword>
<accession>A0ABP8XBM7</accession>
<reference evidence="2" key="1">
    <citation type="journal article" date="2019" name="Int. J. Syst. Evol. Microbiol.">
        <title>The Global Catalogue of Microorganisms (GCM) 10K type strain sequencing project: providing services to taxonomists for standard genome sequencing and annotation.</title>
        <authorList>
            <consortium name="The Broad Institute Genomics Platform"/>
            <consortium name="The Broad Institute Genome Sequencing Center for Infectious Disease"/>
            <person name="Wu L."/>
            <person name="Ma J."/>
        </authorList>
    </citation>
    <scope>NUCLEOTIDE SEQUENCE [LARGE SCALE GENOMIC DNA]</scope>
    <source>
        <strain evidence="2">JCM 17975</strain>
    </source>
</reference>
<gene>
    <name evidence="1" type="ORF">GCM10023198_25200</name>
</gene>
<organism evidence="1 2">
    <name type="scientific">Promicromonospora umidemergens</name>
    <dbReference type="NCBI Taxonomy" id="629679"/>
    <lineage>
        <taxon>Bacteria</taxon>
        <taxon>Bacillati</taxon>
        <taxon>Actinomycetota</taxon>
        <taxon>Actinomycetes</taxon>
        <taxon>Micrococcales</taxon>
        <taxon>Promicromonosporaceae</taxon>
        <taxon>Promicromonospora</taxon>
    </lineage>
</organism>
<dbReference type="RefSeq" id="WP_253867512.1">
    <property type="nucleotide sequence ID" value="NZ_BAABHM010000011.1"/>
</dbReference>
<protein>
    <submittedName>
        <fullName evidence="1">Uncharacterized protein</fullName>
    </submittedName>
</protein>
<name>A0ABP8XBM7_9MICO</name>
<proteinExistence type="predicted"/>
<evidence type="ECO:0000313" key="2">
    <source>
        <dbReference type="Proteomes" id="UP001500843"/>
    </source>
</evidence>
<comment type="caution">
    <text evidence="1">The sequence shown here is derived from an EMBL/GenBank/DDBJ whole genome shotgun (WGS) entry which is preliminary data.</text>
</comment>
<dbReference type="Proteomes" id="UP001500843">
    <property type="component" value="Unassembled WGS sequence"/>
</dbReference>
<evidence type="ECO:0000313" key="1">
    <source>
        <dbReference type="EMBL" id="GAA4702892.1"/>
    </source>
</evidence>
<dbReference type="EMBL" id="BAABHM010000011">
    <property type="protein sequence ID" value="GAA4702892.1"/>
    <property type="molecule type" value="Genomic_DNA"/>
</dbReference>
<sequence length="46" mass="5296">MAAATDPKPKLRYPADLLTGRTSMLRRVVPACMLYAQIRKFYRLPD</sequence>